<evidence type="ECO:0000256" key="3">
    <source>
        <dbReference type="SAM" id="MobiDB-lite"/>
    </source>
</evidence>
<name>A0A8J5MY08_HOMAM</name>
<dbReference type="AlphaFoldDB" id="A0A8J5MY08"/>
<sequence length="410" mass="45998">MLSHMCGSGGGEGPTPSTEEGMNTSLHTTTTTMATQTDTHSQNHSEMNELPPPRMISQRAHQTLAFPTFSSNYTKMIQANLYDKLTNPKLIVMNGITACLDALSHTLCDPDDVVITPTPVYGRIYTNFHDRSAATVIPLVCSQEDDFALNVKDLEKLIEKTESEGRCVRACVLLHPHNPLGHIYSTAQLRSIMEICAQHEVHVIIDEIYAFSIYNKEIKFNSVLGFESLPDPQRTHVLWGFSKDFSIPGFRLGVIHSLNPWVLSCVTTLSHYHSCPQVIQHAAATIINDEEWCDGFYLPTNQERLAKAHHKICQRLQEMEIAVCKGQGGLYVWANLQAYLQPCTEEREMALFMALVDGGVCILPGKKLYCVNPGWFRIIFAVPDEELEEGLSRIEVVLYVWKKNIESDSS</sequence>
<dbReference type="PANTHER" id="PTHR43795:SF39">
    <property type="entry name" value="AMINOTRANSFERASE CLASS I_CLASSII DOMAIN-CONTAINING PROTEIN"/>
    <property type="match status" value="1"/>
</dbReference>
<feature type="region of interest" description="Disordered" evidence="3">
    <location>
        <begin position="33"/>
        <end position="52"/>
    </location>
</feature>
<reference evidence="5" key="1">
    <citation type="journal article" date="2021" name="Sci. Adv.">
        <title>The American lobster genome reveals insights on longevity, neural, and immune adaptations.</title>
        <authorList>
            <person name="Polinski J.M."/>
            <person name="Zimin A.V."/>
            <person name="Clark K.F."/>
            <person name="Kohn A.B."/>
            <person name="Sadowski N."/>
            <person name="Timp W."/>
            <person name="Ptitsyn A."/>
            <person name="Khanna P."/>
            <person name="Romanova D.Y."/>
            <person name="Williams P."/>
            <person name="Greenwood S.J."/>
            <person name="Moroz L.L."/>
            <person name="Walt D.R."/>
            <person name="Bodnar A.G."/>
        </authorList>
    </citation>
    <scope>NUCLEOTIDE SEQUENCE</scope>
    <source>
        <strain evidence="5">GMGI-L3</strain>
    </source>
</reference>
<protein>
    <submittedName>
        <fullName evidence="5">Inactive 1-aminocyclopropane-1-carboxylate synthase-like protein 2-like</fullName>
    </submittedName>
</protein>
<dbReference type="InterPro" id="IPR004838">
    <property type="entry name" value="NHTrfase_class1_PyrdxlP-BS"/>
</dbReference>
<dbReference type="GO" id="GO:0008483">
    <property type="term" value="F:transaminase activity"/>
    <property type="evidence" value="ECO:0007669"/>
    <property type="project" value="TreeGrafter"/>
</dbReference>
<evidence type="ECO:0000256" key="1">
    <source>
        <dbReference type="ARBA" id="ARBA00007441"/>
    </source>
</evidence>
<dbReference type="Gene3D" id="3.40.640.10">
    <property type="entry name" value="Type I PLP-dependent aspartate aminotransferase-like (Major domain)"/>
    <property type="match status" value="1"/>
</dbReference>
<comment type="caution">
    <text evidence="5">The sequence shown here is derived from an EMBL/GenBank/DDBJ whole genome shotgun (WGS) entry which is preliminary data.</text>
</comment>
<dbReference type="PANTHER" id="PTHR43795">
    <property type="entry name" value="BIFUNCTIONAL ASPARTATE AMINOTRANSFERASE AND GLUTAMATE/ASPARTATE-PREPHENATE AMINOTRANSFERASE-RELATED"/>
    <property type="match status" value="1"/>
</dbReference>
<gene>
    <name evidence="5" type="primary">ACCSL-L</name>
    <name evidence="5" type="ORF">Hamer_G017083</name>
</gene>
<dbReference type="EMBL" id="JAHLQT010021820">
    <property type="protein sequence ID" value="KAG7167179.1"/>
    <property type="molecule type" value="Genomic_DNA"/>
</dbReference>
<keyword evidence="6" id="KW-1185">Reference proteome</keyword>
<dbReference type="InterPro" id="IPR015421">
    <property type="entry name" value="PyrdxlP-dep_Trfase_major"/>
</dbReference>
<dbReference type="SUPFAM" id="SSF53383">
    <property type="entry name" value="PLP-dependent transferases"/>
    <property type="match status" value="1"/>
</dbReference>
<feature type="domain" description="Aminotransferase class I/classII large" evidence="4">
    <location>
        <begin position="71"/>
        <end position="394"/>
    </location>
</feature>
<dbReference type="InterPro" id="IPR004839">
    <property type="entry name" value="Aminotransferase_I/II_large"/>
</dbReference>
<dbReference type="InterPro" id="IPR015422">
    <property type="entry name" value="PyrdxlP-dep_Trfase_small"/>
</dbReference>
<dbReference type="Gene3D" id="3.90.1150.10">
    <property type="entry name" value="Aspartate Aminotransferase, domain 1"/>
    <property type="match status" value="1"/>
</dbReference>
<organism evidence="5 6">
    <name type="scientific">Homarus americanus</name>
    <name type="common">American lobster</name>
    <dbReference type="NCBI Taxonomy" id="6706"/>
    <lineage>
        <taxon>Eukaryota</taxon>
        <taxon>Metazoa</taxon>
        <taxon>Ecdysozoa</taxon>
        <taxon>Arthropoda</taxon>
        <taxon>Crustacea</taxon>
        <taxon>Multicrustacea</taxon>
        <taxon>Malacostraca</taxon>
        <taxon>Eumalacostraca</taxon>
        <taxon>Eucarida</taxon>
        <taxon>Decapoda</taxon>
        <taxon>Pleocyemata</taxon>
        <taxon>Astacidea</taxon>
        <taxon>Nephropoidea</taxon>
        <taxon>Nephropidae</taxon>
        <taxon>Homarus</taxon>
    </lineage>
</organism>
<evidence type="ECO:0000313" key="6">
    <source>
        <dbReference type="Proteomes" id="UP000747542"/>
    </source>
</evidence>
<dbReference type="Proteomes" id="UP000747542">
    <property type="component" value="Unassembled WGS sequence"/>
</dbReference>
<proteinExistence type="inferred from homology"/>
<dbReference type="InterPro" id="IPR015424">
    <property type="entry name" value="PyrdxlP-dep_Trfase"/>
</dbReference>
<accession>A0A8J5MY08</accession>
<evidence type="ECO:0000256" key="2">
    <source>
        <dbReference type="ARBA" id="ARBA00022898"/>
    </source>
</evidence>
<dbReference type="PROSITE" id="PS00105">
    <property type="entry name" value="AA_TRANSFER_CLASS_1"/>
    <property type="match status" value="1"/>
</dbReference>
<dbReference type="CDD" id="cd00609">
    <property type="entry name" value="AAT_like"/>
    <property type="match status" value="1"/>
</dbReference>
<evidence type="ECO:0000259" key="4">
    <source>
        <dbReference type="Pfam" id="PF00155"/>
    </source>
</evidence>
<keyword evidence="2" id="KW-0663">Pyridoxal phosphate</keyword>
<feature type="region of interest" description="Disordered" evidence="3">
    <location>
        <begin position="1"/>
        <end position="24"/>
    </location>
</feature>
<dbReference type="GO" id="GO:0030170">
    <property type="term" value="F:pyridoxal phosphate binding"/>
    <property type="evidence" value="ECO:0007669"/>
    <property type="project" value="InterPro"/>
</dbReference>
<dbReference type="Pfam" id="PF00155">
    <property type="entry name" value="Aminotran_1_2"/>
    <property type="match status" value="1"/>
</dbReference>
<feature type="compositionally biased region" description="Low complexity" evidence="3">
    <location>
        <begin position="14"/>
        <end position="24"/>
    </location>
</feature>
<comment type="similarity">
    <text evidence="1">Belongs to the class-I pyridoxal-phosphate-dependent aminotransferase family.</text>
</comment>
<dbReference type="PRINTS" id="PR00753">
    <property type="entry name" value="ACCSYNTHASE"/>
</dbReference>
<dbReference type="GO" id="GO:0006520">
    <property type="term" value="P:amino acid metabolic process"/>
    <property type="evidence" value="ECO:0007669"/>
    <property type="project" value="TreeGrafter"/>
</dbReference>
<evidence type="ECO:0000313" key="5">
    <source>
        <dbReference type="EMBL" id="KAG7167179.1"/>
    </source>
</evidence>
<dbReference type="InterPro" id="IPR050478">
    <property type="entry name" value="Ethylene_sulfur-biosynth"/>
</dbReference>